<feature type="region of interest" description="Disordered" evidence="1">
    <location>
        <begin position="1"/>
        <end position="59"/>
    </location>
</feature>
<organism evidence="2 3">
    <name type="scientific">Liquidambar formosana</name>
    <name type="common">Formosan gum</name>
    <dbReference type="NCBI Taxonomy" id="63359"/>
    <lineage>
        <taxon>Eukaryota</taxon>
        <taxon>Viridiplantae</taxon>
        <taxon>Streptophyta</taxon>
        <taxon>Embryophyta</taxon>
        <taxon>Tracheophyta</taxon>
        <taxon>Spermatophyta</taxon>
        <taxon>Magnoliopsida</taxon>
        <taxon>eudicotyledons</taxon>
        <taxon>Gunneridae</taxon>
        <taxon>Pentapetalae</taxon>
        <taxon>Saxifragales</taxon>
        <taxon>Altingiaceae</taxon>
        <taxon>Liquidambar</taxon>
    </lineage>
</organism>
<evidence type="ECO:0000313" key="3">
    <source>
        <dbReference type="Proteomes" id="UP001415857"/>
    </source>
</evidence>
<dbReference type="Proteomes" id="UP001415857">
    <property type="component" value="Unassembled WGS sequence"/>
</dbReference>
<reference evidence="2 3" key="1">
    <citation type="journal article" date="2024" name="Plant J.">
        <title>Genome sequences and population genomics reveal climatic adaptation and genomic divergence between two closely related sweetgum species.</title>
        <authorList>
            <person name="Xu W.Q."/>
            <person name="Ren C.Q."/>
            <person name="Zhang X.Y."/>
            <person name="Comes H.P."/>
            <person name="Liu X.H."/>
            <person name="Li Y.G."/>
            <person name="Kettle C.J."/>
            <person name="Jalonen R."/>
            <person name="Gaisberger H."/>
            <person name="Ma Y.Z."/>
            <person name="Qiu Y.X."/>
        </authorList>
    </citation>
    <scope>NUCLEOTIDE SEQUENCE [LARGE SCALE GENOMIC DNA]</scope>
    <source>
        <strain evidence="2">Hangzhou</strain>
    </source>
</reference>
<evidence type="ECO:0000313" key="2">
    <source>
        <dbReference type="EMBL" id="KAK9271143.1"/>
    </source>
</evidence>
<gene>
    <name evidence="2" type="ORF">L1049_026732</name>
</gene>
<dbReference type="AlphaFoldDB" id="A0AAP0NDX7"/>
<evidence type="ECO:0000256" key="1">
    <source>
        <dbReference type="SAM" id="MobiDB-lite"/>
    </source>
</evidence>
<accession>A0AAP0NDX7</accession>
<name>A0AAP0NDX7_LIQFO</name>
<comment type="caution">
    <text evidence="2">The sequence shown here is derived from an EMBL/GenBank/DDBJ whole genome shotgun (WGS) entry which is preliminary data.</text>
</comment>
<feature type="region of interest" description="Disordered" evidence="1">
    <location>
        <begin position="183"/>
        <end position="204"/>
    </location>
</feature>
<protein>
    <submittedName>
        <fullName evidence="2">Uncharacterized protein</fullName>
    </submittedName>
</protein>
<keyword evidence="3" id="KW-1185">Reference proteome</keyword>
<sequence>MEGELTIAEKVPSGGEKVEQEVDLDPPREGSKSARKVGTMGGPVEQDFDPPTSKVVSEETRKGVGEILVLFVKSTSDETTVGSVFFVEKEGGEGGKGSRSSPDRVLDPGRRRREGPLVCRTDKGLFAGLVRGFPKSQREKGGNPDSIGWQRTLLDVDRFCHHSRALDLVSNHLWISADLHAGANSRGSGEGGAGEVGEGEDHASRSLDLDNPLHVFLARSFYDNQKPHGWSLRGQVTQLDGGERE</sequence>
<dbReference type="EMBL" id="JBBPBK010000014">
    <property type="protein sequence ID" value="KAK9271143.1"/>
    <property type="molecule type" value="Genomic_DNA"/>
</dbReference>
<proteinExistence type="predicted"/>
<feature type="compositionally biased region" description="Basic and acidic residues" evidence="1">
    <location>
        <begin position="16"/>
        <end position="32"/>
    </location>
</feature>
<feature type="region of interest" description="Disordered" evidence="1">
    <location>
        <begin position="89"/>
        <end position="111"/>
    </location>
</feature>